<dbReference type="Gene3D" id="2.130.10.30">
    <property type="entry name" value="Regulator of chromosome condensation 1/beta-lactamase-inhibitor protein II"/>
    <property type="match status" value="1"/>
</dbReference>
<dbReference type="OrthoDB" id="446011at2759"/>
<protein>
    <submittedName>
        <fullName evidence="1">HERC2 protein</fullName>
    </submittedName>
</protein>
<comment type="caution">
    <text evidence="1">The sequence shown here is derived from an EMBL/GenBank/DDBJ whole genome shotgun (WGS) entry which is preliminary data.</text>
</comment>
<reference evidence="1" key="1">
    <citation type="submission" date="2021-02" db="EMBL/GenBank/DDBJ databases">
        <authorList>
            <person name="Dougan E. K."/>
            <person name="Rhodes N."/>
            <person name="Thang M."/>
            <person name="Chan C."/>
        </authorList>
    </citation>
    <scope>NUCLEOTIDE SEQUENCE</scope>
</reference>
<dbReference type="Proteomes" id="UP000604046">
    <property type="component" value="Unassembled WGS sequence"/>
</dbReference>
<evidence type="ECO:0000313" key="1">
    <source>
        <dbReference type="EMBL" id="CAE7500818.1"/>
    </source>
</evidence>
<keyword evidence="2" id="KW-1185">Reference proteome</keyword>
<sequence>MGGDSSSVQLDNVQQLEATQSAFAAVRGDGSVVTWGRPRWGGDSSPVAEKLKDVQQVRATAGAFAALLRSGGVVTWGHPALGGDSSEVQDLPGTSKASFINSGKLNPKPLGRIRGTLQKETLLNPLLALLNRDLIQRVCVPKGPPNPIP</sequence>
<dbReference type="SUPFAM" id="SSF50985">
    <property type="entry name" value="RCC1/BLIP-II"/>
    <property type="match status" value="1"/>
</dbReference>
<name>A0A812SX67_9DINO</name>
<dbReference type="AlphaFoldDB" id="A0A812SX67"/>
<accession>A0A812SX67</accession>
<gene>
    <name evidence="1" type="primary">HERC2</name>
    <name evidence="1" type="ORF">SNAT2548_LOCUS28047</name>
</gene>
<evidence type="ECO:0000313" key="2">
    <source>
        <dbReference type="Proteomes" id="UP000604046"/>
    </source>
</evidence>
<dbReference type="InterPro" id="IPR009091">
    <property type="entry name" value="RCC1/BLIP-II"/>
</dbReference>
<organism evidence="1 2">
    <name type="scientific">Symbiodinium natans</name>
    <dbReference type="NCBI Taxonomy" id="878477"/>
    <lineage>
        <taxon>Eukaryota</taxon>
        <taxon>Sar</taxon>
        <taxon>Alveolata</taxon>
        <taxon>Dinophyceae</taxon>
        <taxon>Suessiales</taxon>
        <taxon>Symbiodiniaceae</taxon>
        <taxon>Symbiodinium</taxon>
    </lineage>
</organism>
<proteinExistence type="predicted"/>
<dbReference type="EMBL" id="CAJNDS010002501">
    <property type="protein sequence ID" value="CAE7500818.1"/>
    <property type="molecule type" value="Genomic_DNA"/>
</dbReference>